<feature type="transmembrane region" description="Helical" evidence="1">
    <location>
        <begin position="20"/>
        <end position="43"/>
    </location>
</feature>
<dbReference type="AlphaFoldDB" id="A0A2C6L9K8"/>
<gene>
    <name evidence="2" type="ORF">CSUI_002289</name>
</gene>
<dbReference type="GeneID" id="94425702"/>
<comment type="caution">
    <text evidence="2">The sequence shown here is derived from an EMBL/GenBank/DDBJ whole genome shotgun (WGS) entry which is preliminary data.</text>
</comment>
<reference evidence="2 3" key="1">
    <citation type="journal article" date="2017" name="Int. J. Parasitol.">
        <title>The genome of the protozoan parasite Cystoisospora suis and a reverse vaccinology approach to identify vaccine candidates.</title>
        <authorList>
            <person name="Palmieri N."/>
            <person name="Shrestha A."/>
            <person name="Ruttkowski B."/>
            <person name="Beck T."/>
            <person name="Vogl C."/>
            <person name="Tomley F."/>
            <person name="Blake D.P."/>
            <person name="Joachim A."/>
        </authorList>
    </citation>
    <scope>NUCLEOTIDE SEQUENCE [LARGE SCALE GENOMIC DNA]</scope>
    <source>
        <strain evidence="2 3">Wien I</strain>
    </source>
</reference>
<evidence type="ECO:0008006" key="4">
    <source>
        <dbReference type="Google" id="ProtNLM"/>
    </source>
</evidence>
<evidence type="ECO:0000313" key="2">
    <source>
        <dbReference type="EMBL" id="PHJ23862.1"/>
    </source>
</evidence>
<organism evidence="2 3">
    <name type="scientific">Cystoisospora suis</name>
    <dbReference type="NCBI Taxonomy" id="483139"/>
    <lineage>
        <taxon>Eukaryota</taxon>
        <taxon>Sar</taxon>
        <taxon>Alveolata</taxon>
        <taxon>Apicomplexa</taxon>
        <taxon>Conoidasida</taxon>
        <taxon>Coccidia</taxon>
        <taxon>Eucoccidiorida</taxon>
        <taxon>Eimeriorina</taxon>
        <taxon>Sarcocystidae</taxon>
        <taxon>Cystoisospora</taxon>
    </lineage>
</organism>
<accession>A0A2C6L9K8</accession>
<sequence>MNVIEVDENNSKLFCRWSFLLRFTSVGSLGLIMKSFMTLLISTSQQMKRKRQKELIIRAQLGEFSFYVTSYLSFQPTVRE</sequence>
<evidence type="ECO:0000313" key="3">
    <source>
        <dbReference type="Proteomes" id="UP000221165"/>
    </source>
</evidence>
<dbReference type="RefSeq" id="XP_067925536.1">
    <property type="nucleotide sequence ID" value="XM_068062491.1"/>
</dbReference>
<dbReference type="Proteomes" id="UP000221165">
    <property type="component" value="Unassembled WGS sequence"/>
</dbReference>
<keyword evidence="1" id="KW-0472">Membrane</keyword>
<name>A0A2C6L9K8_9APIC</name>
<evidence type="ECO:0000256" key="1">
    <source>
        <dbReference type="SAM" id="Phobius"/>
    </source>
</evidence>
<protein>
    <recommendedName>
        <fullName evidence="4">Transmembrane protein</fullName>
    </recommendedName>
</protein>
<proteinExistence type="predicted"/>
<keyword evidence="1" id="KW-0812">Transmembrane</keyword>
<dbReference type="VEuPathDB" id="ToxoDB:CSUI_002289"/>
<keyword evidence="1" id="KW-1133">Transmembrane helix</keyword>
<dbReference type="EMBL" id="MIGC01000971">
    <property type="protein sequence ID" value="PHJ23862.1"/>
    <property type="molecule type" value="Genomic_DNA"/>
</dbReference>
<keyword evidence="3" id="KW-1185">Reference proteome</keyword>